<keyword evidence="1" id="KW-0175">Coiled coil</keyword>
<dbReference type="Proteomes" id="UP000201728">
    <property type="component" value="Chromosome"/>
</dbReference>
<dbReference type="InterPro" id="IPR036770">
    <property type="entry name" value="Ankyrin_rpt-contain_sf"/>
</dbReference>
<feature type="coiled-coil region" evidence="1">
    <location>
        <begin position="444"/>
        <end position="471"/>
    </location>
</feature>
<gene>
    <name evidence="2" type="ORF">clem_08945</name>
</gene>
<dbReference type="AlphaFoldDB" id="A0A222P3B0"/>
<name>A0A222P3B0_9GAMM</name>
<evidence type="ECO:0000313" key="3">
    <source>
        <dbReference type="Proteomes" id="UP000201728"/>
    </source>
</evidence>
<organism evidence="2 3">
    <name type="scientific">Legionella clemsonensis</name>
    <dbReference type="NCBI Taxonomy" id="1867846"/>
    <lineage>
        <taxon>Bacteria</taxon>
        <taxon>Pseudomonadati</taxon>
        <taxon>Pseudomonadota</taxon>
        <taxon>Gammaproteobacteria</taxon>
        <taxon>Legionellales</taxon>
        <taxon>Legionellaceae</taxon>
        <taxon>Legionella</taxon>
    </lineage>
</organism>
<reference evidence="3" key="1">
    <citation type="submission" date="2016-07" db="EMBL/GenBank/DDBJ databases">
        <authorList>
            <person name="Florea S."/>
            <person name="Webb J.S."/>
            <person name="Jaromczyk J."/>
            <person name="Schardl C.L."/>
        </authorList>
    </citation>
    <scope>NUCLEOTIDE SEQUENCE [LARGE SCALE GENOMIC DNA]</scope>
    <source>
        <strain evidence="3">CDC-D5610</strain>
    </source>
</reference>
<dbReference type="EMBL" id="CP016397">
    <property type="protein sequence ID" value="ASQ46340.1"/>
    <property type="molecule type" value="Genomic_DNA"/>
</dbReference>
<dbReference type="Gene3D" id="1.25.40.20">
    <property type="entry name" value="Ankyrin repeat-containing domain"/>
    <property type="match status" value="1"/>
</dbReference>
<dbReference type="RefSeq" id="WP_094091211.1">
    <property type="nucleotide sequence ID" value="NZ_CP016397.1"/>
</dbReference>
<sequence>MPTDLERFEQYCKEGRLNEVKMLVEQADKTQHLPQIFSIDIPARYGQLEIVNYLFETQQVDIAPSNNYPGLLFNICFCQDKTKRNNLLNWLLENNRYKSLGQGISEAYLKAALGLPFRHLPAEAFGHLHPLHYACIVGNAELSHFSSDELNKPIENGYLKGATPLYLLCLNRHIDLLVKKGVAPKSLNTCPTDNGLQGVSLAFLLISYRRLDLLNKWSNEIEEAVDLNAGPTSPSHSNEGESVGLQLCLNRRMDLFSRFAQKNPKILQLGKTVAKGSNKGVNIAYALVCLGQFDLLNQLVKDSEGFIDLNTEYHGKKGMTLGWMLAVSSQKELFLHLSKNQKETLNLNKAPLSGPNKEISLASLLAELKILDQFAEETTQPVYLNALTMVGKTLLQYLIASSQFELIDTIIDTYLEQPNGGELLMDVFKKHSASDTSCIRLHLATRCYEKIKELLNEKEALGNQLNAALLRYIDPFIKHIQAISQNFPDYKEAQSLQGHLYLVLANAYEADNRINLQPLLAVDTLYSNALQAFMRGENSTMLDHLFMQQQATITALREENKEQQSTIATLRKRKEANMQQHLPTEQTSFSLPPFSFFDSIFQSAKRRRVEENETFENRP</sequence>
<dbReference type="OrthoDB" id="5653878at2"/>
<accession>A0A222P3B0</accession>
<keyword evidence="3" id="KW-1185">Reference proteome</keyword>
<protein>
    <submittedName>
        <fullName evidence="2">Uncharacterized protein</fullName>
    </submittedName>
</protein>
<evidence type="ECO:0000313" key="2">
    <source>
        <dbReference type="EMBL" id="ASQ46340.1"/>
    </source>
</evidence>
<evidence type="ECO:0000256" key="1">
    <source>
        <dbReference type="SAM" id="Coils"/>
    </source>
</evidence>
<dbReference type="KEGG" id="lcd:clem_08945"/>
<proteinExistence type="predicted"/>
<dbReference type="SUPFAM" id="SSF48403">
    <property type="entry name" value="Ankyrin repeat"/>
    <property type="match status" value="1"/>
</dbReference>